<comment type="caution">
    <text evidence="2">The sequence shown here is derived from an EMBL/GenBank/DDBJ whole genome shotgun (WGS) entry which is preliminary data.</text>
</comment>
<protein>
    <submittedName>
        <fullName evidence="2">Uncharacterized protein</fullName>
    </submittedName>
</protein>
<keyword evidence="1" id="KW-1133">Transmembrane helix</keyword>
<reference evidence="2 3" key="1">
    <citation type="submission" date="2013-02" db="EMBL/GenBank/DDBJ databases">
        <title>The Genome Sequence of Acinetobacter schindleri NIPH 900.</title>
        <authorList>
            <consortium name="The Broad Institute Genome Sequencing Platform"/>
            <consortium name="The Broad Institute Genome Sequencing Center for Infectious Disease"/>
            <person name="Cerqueira G."/>
            <person name="Feldgarden M."/>
            <person name="Courvalin P."/>
            <person name="Perichon B."/>
            <person name="Grillot-Courvalin C."/>
            <person name="Clermont D."/>
            <person name="Rocha E."/>
            <person name="Yoon E.-J."/>
            <person name="Nemec A."/>
            <person name="Walker B."/>
            <person name="Young S.K."/>
            <person name="Zeng Q."/>
            <person name="Gargeya S."/>
            <person name="Fitzgerald M."/>
            <person name="Haas B."/>
            <person name="Abouelleil A."/>
            <person name="Alvarado L."/>
            <person name="Arachchi H.M."/>
            <person name="Berlin A.M."/>
            <person name="Chapman S.B."/>
            <person name="Dewar J."/>
            <person name="Goldberg J."/>
            <person name="Griggs A."/>
            <person name="Gujja S."/>
            <person name="Hansen M."/>
            <person name="Howarth C."/>
            <person name="Imamovic A."/>
            <person name="Larimer J."/>
            <person name="McCowan C."/>
            <person name="Murphy C."/>
            <person name="Neiman D."/>
            <person name="Pearson M."/>
            <person name="Priest M."/>
            <person name="Roberts A."/>
            <person name="Saif S."/>
            <person name="Shea T."/>
            <person name="Sisk P."/>
            <person name="Sykes S."/>
            <person name="Wortman J."/>
            <person name="Nusbaum C."/>
            <person name="Birren B."/>
        </authorList>
    </citation>
    <scope>NUCLEOTIDE SEQUENCE [LARGE SCALE GENOMIC DNA]</scope>
    <source>
        <strain evidence="2 3">NIPH 900</strain>
    </source>
</reference>
<accession>N8WS00</accession>
<proteinExistence type="predicted"/>
<keyword evidence="1" id="KW-0472">Membrane</keyword>
<sequence length="88" mass="9814">MTVLMLVGLLLIFLSIGVLSLPNRILNTESCKRNWCVIFTILTGGFLLIEQNDYAAFCAVFILAGIFINYAFPILLNVITAFNRKSDP</sequence>
<dbReference type="AlphaFoldDB" id="N8WS00"/>
<gene>
    <name evidence="2" type="ORF">F965_00117</name>
</gene>
<dbReference type="HOGENOM" id="CLU_2462129_0_0_6"/>
<name>N8WS00_9GAMM</name>
<evidence type="ECO:0000313" key="3">
    <source>
        <dbReference type="Proteomes" id="UP000018438"/>
    </source>
</evidence>
<dbReference type="Proteomes" id="UP000018438">
    <property type="component" value="Unassembled WGS sequence"/>
</dbReference>
<dbReference type="RefSeq" id="WP_004811579.1">
    <property type="nucleotide sequence ID" value="NZ_KB849446.1"/>
</dbReference>
<keyword evidence="1" id="KW-0812">Transmembrane</keyword>
<keyword evidence="3" id="KW-1185">Reference proteome</keyword>
<evidence type="ECO:0000313" key="2">
    <source>
        <dbReference type="EMBL" id="ENV14771.1"/>
    </source>
</evidence>
<organism evidence="2 3">
    <name type="scientific">Acinetobacter schindleri NIPH 900</name>
    <dbReference type="NCBI Taxonomy" id="1217675"/>
    <lineage>
        <taxon>Bacteria</taxon>
        <taxon>Pseudomonadati</taxon>
        <taxon>Pseudomonadota</taxon>
        <taxon>Gammaproteobacteria</taxon>
        <taxon>Moraxellales</taxon>
        <taxon>Moraxellaceae</taxon>
        <taxon>Acinetobacter</taxon>
    </lineage>
</organism>
<evidence type="ECO:0000256" key="1">
    <source>
        <dbReference type="SAM" id="Phobius"/>
    </source>
</evidence>
<feature type="transmembrane region" description="Helical" evidence="1">
    <location>
        <begin position="54"/>
        <end position="76"/>
    </location>
</feature>
<dbReference type="EMBL" id="APPI01000003">
    <property type="protein sequence ID" value="ENV14771.1"/>
    <property type="molecule type" value="Genomic_DNA"/>
</dbReference>